<comment type="catalytic activity">
    <reaction evidence="1 4 5">
        <text>[protein]-peptidylproline (omega=180) = [protein]-peptidylproline (omega=0)</text>
        <dbReference type="Rhea" id="RHEA:16237"/>
        <dbReference type="Rhea" id="RHEA-COMP:10747"/>
        <dbReference type="Rhea" id="RHEA-COMP:10748"/>
        <dbReference type="ChEBI" id="CHEBI:83833"/>
        <dbReference type="ChEBI" id="CHEBI:83834"/>
        <dbReference type="EC" id="5.2.1.8"/>
    </reaction>
</comment>
<dbReference type="EMBL" id="JBHTIM010000001">
    <property type="protein sequence ID" value="MFD0781966.1"/>
    <property type="molecule type" value="Genomic_DNA"/>
</dbReference>
<protein>
    <recommendedName>
        <fullName evidence="5">Peptidyl-prolyl cis-trans isomerase</fullName>
        <ecNumber evidence="5">5.2.1.8</ecNumber>
    </recommendedName>
</protein>
<keyword evidence="9" id="KW-1185">Reference proteome</keyword>
<keyword evidence="3 4" id="KW-0413">Isomerase</keyword>
<dbReference type="Gene3D" id="3.10.50.40">
    <property type="match status" value="1"/>
</dbReference>
<name>A0ABW2ZUL1_9MICO</name>
<organism evidence="8 9">
    <name type="scientific">Microbacterium koreense</name>
    <dbReference type="NCBI Taxonomy" id="323761"/>
    <lineage>
        <taxon>Bacteria</taxon>
        <taxon>Bacillati</taxon>
        <taxon>Actinomycetota</taxon>
        <taxon>Actinomycetes</taxon>
        <taxon>Micrococcales</taxon>
        <taxon>Microbacteriaceae</taxon>
        <taxon>Microbacterium</taxon>
    </lineage>
</organism>
<keyword evidence="2 4" id="KW-0697">Rotamase</keyword>
<dbReference type="InterPro" id="IPR001179">
    <property type="entry name" value="PPIase_FKBP_dom"/>
</dbReference>
<evidence type="ECO:0000256" key="1">
    <source>
        <dbReference type="ARBA" id="ARBA00000971"/>
    </source>
</evidence>
<dbReference type="Pfam" id="PF00254">
    <property type="entry name" value="FKBP_C"/>
    <property type="match status" value="1"/>
</dbReference>
<dbReference type="InterPro" id="IPR050689">
    <property type="entry name" value="FKBP-type_PPIase"/>
</dbReference>
<dbReference type="PANTHER" id="PTHR10516">
    <property type="entry name" value="PEPTIDYL-PROLYL CIS-TRANS ISOMERASE"/>
    <property type="match status" value="1"/>
</dbReference>
<feature type="signal peptide" evidence="6">
    <location>
        <begin position="1"/>
        <end position="20"/>
    </location>
</feature>
<dbReference type="InterPro" id="IPR046357">
    <property type="entry name" value="PPIase_dom_sf"/>
</dbReference>
<dbReference type="SUPFAM" id="SSF82171">
    <property type="entry name" value="DPP6 N-terminal domain-like"/>
    <property type="match status" value="1"/>
</dbReference>
<evidence type="ECO:0000256" key="4">
    <source>
        <dbReference type="PROSITE-ProRule" id="PRU00277"/>
    </source>
</evidence>
<dbReference type="RefSeq" id="WP_378753796.1">
    <property type="nucleotide sequence ID" value="NZ_JBHSSV010000020.1"/>
</dbReference>
<dbReference type="SUPFAM" id="SSF54534">
    <property type="entry name" value="FKBP-like"/>
    <property type="match status" value="1"/>
</dbReference>
<evidence type="ECO:0000259" key="7">
    <source>
        <dbReference type="PROSITE" id="PS50059"/>
    </source>
</evidence>
<reference evidence="9" key="1">
    <citation type="journal article" date="2019" name="Int. J. Syst. Evol. Microbiol.">
        <title>The Global Catalogue of Microorganisms (GCM) 10K type strain sequencing project: providing services to taxonomists for standard genome sequencing and annotation.</title>
        <authorList>
            <consortium name="The Broad Institute Genomics Platform"/>
            <consortium name="The Broad Institute Genome Sequencing Center for Infectious Disease"/>
            <person name="Wu L."/>
            <person name="Ma J."/>
        </authorList>
    </citation>
    <scope>NUCLEOTIDE SEQUENCE [LARGE SCALE GENOMIC DNA]</scope>
    <source>
        <strain evidence="9">CCUG 50754</strain>
    </source>
</reference>
<keyword evidence="6" id="KW-0732">Signal</keyword>
<dbReference type="Proteomes" id="UP001597042">
    <property type="component" value="Unassembled WGS sequence"/>
</dbReference>
<feature type="domain" description="PPIase FKBP-type" evidence="7">
    <location>
        <begin position="223"/>
        <end position="309"/>
    </location>
</feature>
<evidence type="ECO:0000313" key="9">
    <source>
        <dbReference type="Proteomes" id="UP001597042"/>
    </source>
</evidence>
<accession>A0ABW2ZUL1</accession>
<evidence type="ECO:0000256" key="2">
    <source>
        <dbReference type="ARBA" id="ARBA00023110"/>
    </source>
</evidence>
<dbReference type="EC" id="5.2.1.8" evidence="5"/>
<feature type="chain" id="PRO_5046164927" description="Peptidyl-prolyl cis-trans isomerase" evidence="6">
    <location>
        <begin position="21"/>
        <end position="311"/>
    </location>
</feature>
<dbReference type="PROSITE" id="PS50059">
    <property type="entry name" value="FKBP_PPIASE"/>
    <property type="match status" value="1"/>
</dbReference>
<evidence type="ECO:0000256" key="3">
    <source>
        <dbReference type="ARBA" id="ARBA00023235"/>
    </source>
</evidence>
<dbReference type="GO" id="GO:0003755">
    <property type="term" value="F:peptidyl-prolyl cis-trans isomerase activity"/>
    <property type="evidence" value="ECO:0007669"/>
    <property type="project" value="UniProtKB-EC"/>
</dbReference>
<sequence>MRIRPLVALSLSAVALLALAGCSAAEPEATPTADGAGVDLCASAAPDGDVVTAVSVEGAVGETPVVTFVSPLEVAEAERTVVIEGDGASIASGDYVSYALSLYDASTGELLQEGGFDGAALPAMPIEAGTGADIFFGCATEGSRLAVTTPATDTGAAQVYVIDVLEVTPADQWCAVTEPGDDFPTVEFSDDGIPTITIPDAEAPEGVQVEVIEAGDGETVEPGDSVTVNYTGVAWSDGEVFDSSWERGETATFATNQVVAGFQRALEGQTVGSTVLVSMAPACGYGEAGSGHELSGETLVFVVEIIETTRS</sequence>
<evidence type="ECO:0000313" key="8">
    <source>
        <dbReference type="EMBL" id="MFD0781966.1"/>
    </source>
</evidence>
<comment type="caution">
    <text evidence="8">The sequence shown here is derived from an EMBL/GenBank/DDBJ whole genome shotgun (WGS) entry which is preliminary data.</text>
</comment>
<proteinExistence type="inferred from homology"/>
<dbReference type="PROSITE" id="PS51257">
    <property type="entry name" value="PROKAR_LIPOPROTEIN"/>
    <property type="match status" value="1"/>
</dbReference>
<dbReference type="PANTHER" id="PTHR10516:SF443">
    <property type="entry name" value="FK506-BINDING PROTEIN 59-RELATED"/>
    <property type="match status" value="1"/>
</dbReference>
<comment type="similarity">
    <text evidence="5">Belongs to the FKBP-type PPIase family.</text>
</comment>
<gene>
    <name evidence="8" type="ORF">ACFQZV_11750</name>
</gene>
<evidence type="ECO:0000256" key="6">
    <source>
        <dbReference type="SAM" id="SignalP"/>
    </source>
</evidence>
<evidence type="ECO:0000256" key="5">
    <source>
        <dbReference type="RuleBase" id="RU003915"/>
    </source>
</evidence>